<keyword evidence="1 4" id="KW-0436">Ligase</keyword>
<dbReference type="PANTHER" id="PTHR43352:SF1">
    <property type="entry name" value="ANTHRANILATE--COA LIGASE"/>
    <property type="match status" value="1"/>
</dbReference>
<feature type="domain" description="AMP-binding enzyme C-terminal" evidence="3">
    <location>
        <begin position="444"/>
        <end position="522"/>
    </location>
</feature>
<dbReference type="GO" id="GO:0016878">
    <property type="term" value="F:acid-thiol ligase activity"/>
    <property type="evidence" value="ECO:0007669"/>
    <property type="project" value="TreeGrafter"/>
</dbReference>
<evidence type="ECO:0000256" key="1">
    <source>
        <dbReference type="ARBA" id="ARBA00022598"/>
    </source>
</evidence>
<dbReference type="InterPro" id="IPR025110">
    <property type="entry name" value="AMP-bd_C"/>
</dbReference>
<dbReference type="InterPro" id="IPR042099">
    <property type="entry name" value="ANL_N_sf"/>
</dbReference>
<evidence type="ECO:0000259" key="2">
    <source>
        <dbReference type="Pfam" id="PF00501"/>
    </source>
</evidence>
<accession>A0A2A9G226</accession>
<reference evidence="4 5" key="1">
    <citation type="submission" date="2017-10" db="EMBL/GenBank/DDBJ databases">
        <title>Sequencing the genomes of 1000 actinobacteria strains.</title>
        <authorList>
            <person name="Klenk H.-P."/>
        </authorList>
    </citation>
    <scope>NUCLEOTIDE SEQUENCE [LARGE SCALE GENOMIC DNA]</scope>
    <source>
        <strain evidence="4 5">DSM 46092</strain>
    </source>
</reference>
<gene>
    <name evidence="4" type="ORF">ATK36_0321</name>
</gene>
<dbReference type="RefSeq" id="WP_098509501.1">
    <property type="nucleotide sequence ID" value="NZ_JBIAKZ010000034.1"/>
</dbReference>
<organism evidence="4 5">
    <name type="scientific">Amycolatopsis sulphurea</name>
    <dbReference type="NCBI Taxonomy" id="76022"/>
    <lineage>
        <taxon>Bacteria</taxon>
        <taxon>Bacillati</taxon>
        <taxon>Actinomycetota</taxon>
        <taxon>Actinomycetes</taxon>
        <taxon>Pseudonocardiales</taxon>
        <taxon>Pseudonocardiaceae</taxon>
        <taxon>Amycolatopsis</taxon>
    </lineage>
</organism>
<dbReference type="InterPro" id="IPR045851">
    <property type="entry name" value="AMP-bd_C_sf"/>
</dbReference>
<dbReference type="AlphaFoldDB" id="A0A2A9G226"/>
<name>A0A2A9G226_9PSEU</name>
<dbReference type="InterPro" id="IPR020845">
    <property type="entry name" value="AMP-binding_CS"/>
</dbReference>
<dbReference type="GO" id="GO:0044550">
    <property type="term" value="P:secondary metabolite biosynthetic process"/>
    <property type="evidence" value="ECO:0007669"/>
    <property type="project" value="TreeGrafter"/>
</dbReference>
<dbReference type="Gene3D" id="3.30.300.30">
    <property type="match status" value="1"/>
</dbReference>
<dbReference type="Proteomes" id="UP000243542">
    <property type="component" value="Unassembled WGS sequence"/>
</dbReference>
<dbReference type="SUPFAM" id="SSF56801">
    <property type="entry name" value="Acetyl-CoA synthetase-like"/>
    <property type="match status" value="1"/>
</dbReference>
<comment type="caution">
    <text evidence="4">The sequence shown here is derived from an EMBL/GenBank/DDBJ whole genome shotgun (WGS) entry which is preliminary data.</text>
</comment>
<evidence type="ECO:0000313" key="5">
    <source>
        <dbReference type="Proteomes" id="UP000243542"/>
    </source>
</evidence>
<protein>
    <submittedName>
        <fullName evidence="4">2-aminobenzoate-CoA ligase</fullName>
    </submittedName>
</protein>
<dbReference type="Gene3D" id="3.40.50.12780">
    <property type="entry name" value="N-terminal domain of ligase-like"/>
    <property type="match status" value="1"/>
</dbReference>
<sequence length="542" mass="58454">MPLLPSAHVDTFCRDHLPPRAQWPRLRFELPELQYPDRLNAATRLVDGAVRRWGADRRAVLSPTDSWTYGELLARANQVAGELKALGVVPGNRVLLRGPNTPWLAACWLGVLKAGAVAVTTMPMLRAHELTKIVETCAPVLALCDHRYPDELASFGFPVVAYGSVAADDLAARCRARPDIFADVETSADDVAILAFTSGTTGRPKATMHFHRDLLAIADTFSRHMVRPEPGDLFCGTPPLGFTFGLGGLLVFPLHAGAATLLIERAAPLELADLVAGHGVTVLFTAPTAYRAILASDRRPLLRGLRRAVSAGEALPASVATDFHEATGRRLIDGIGSTEMLHVFISAADEDARPGATGRAVPGYHARIVDDEGHPVPDGTPGRLAVQGPTGCRYLADDRQTVFVEDGWNLTGDTFVRDSDGYFHYRARSDDMIVSSGYNIAGPEVEEVLLHHPDVLECAVVAAPDEARGSVVAAYVVLAEGAEAGPAKVAELQDFAKSLAAPYKYPRRVEFVPELPRNPSGKVQRYLLRRRAAESRAPESSP</sequence>
<dbReference type="Pfam" id="PF13193">
    <property type="entry name" value="AMP-binding_C"/>
    <property type="match status" value="1"/>
</dbReference>
<feature type="domain" description="AMP-dependent synthetase/ligase" evidence="2">
    <location>
        <begin position="49"/>
        <end position="390"/>
    </location>
</feature>
<dbReference type="PANTHER" id="PTHR43352">
    <property type="entry name" value="ACETYL-COA SYNTHETASE"/>
    <property type="match status" value="1"/>
</dbReference>
<dbReference type="EMBL" id="PDJK01000001">
    <property type="protein sequence ID" value="PFG56795.1"/>
    <property type="molecule type" value="Genomic_DNA"/>
</dbReference>
<dbReference type="Pfam" id="PF00501">
    <property type="entry name" value="AMP-binding"/>
    <property type="match status" value="1"/>
</dbReference>
<proteinExistence type="predicted"/>
<evidence type="ECO:0000313" key="4">
    <source>
        <dbReference type="EMBL" id="PFG56795.1"/>
    </source>
</evidence>
<keyword evidence="5" id="KW-1185">Reference proteome</keyword>
<dbReference type="InterPro" id="IPR000873">
    <property type="entry name" value="AMP-dep_synth/lig_dom"/>
</dbReference>
<dbReference type="PROSITE" id="PS00455">
    <property type="entry name" value="AMP_BINDING"/>
    <property type="match status" value="1"/>
</dbReference>
<evidence type="ECO:0000259" key="3">
    <source>
        <dbReference type="Pfam" id="PF13193"/>
    </source>
</evidence>